<feature type="transmembrane region" description="Helical" evidence="6">
    <location>
        <begin position="62"/>
        <end position="80"/>
    </location>
</feature>
<dbReference type="InterPro" id="IPR003657">
    <property type="entry name" value="WRKY_dom"/>
</dbReference>
<evidence type="ECO:0000256" key="3">
    <source>
        <dbReference type="ARBA" id="ARBA00023125"/>
    </source>
</evidence>
<dbReference type="InterPro" id="IPR036576">
    <property type="entry name" value="WRKY_dom_sf"/>
</dbReference>
<reference evidence="8 9" key="1">
    <citation type="journal article" date="2020" name="BMC Genomics">
        <title>Intraspecific diversification of the crop wild relative Brassica cretica Lam. using demographic model selection.</title>
        <authorList>
            <person name="Kioukis A."/>
            <person name="Michalopoulou V.A."/>
            <person name="Briers L."/>
            <person name="Pirintsos S."/>
            <person name="Studholme D.J."/>
            <person name="Pavlidis P."/>
            <person name="Sarris P.F."/>
        </authorList>
    </citation>
    <scope>NUCLEOTIDE SEQUENCE [LARGE SCALE GENOMIC DNA]</scope>
    <source>
        <strain evidence="9">cv. PFS-1207/04</strain>
    </source>
</reference>
<dbReference type="Gene3D" id="2.20.25.80">
    <property type="entry name" value="WRKY domain"/>
    <property type="match status" value="1"/>
</dbReference>
<keyword evidence="3" id="KW-0238">DNA-binding</keyword>
<keyword evidence="9" id="KW-1185">Reference proteome</keyword>
<gene>
    <name evidence="8" type="ORF">DY000_02061916</name>
</gene>
<dbReference type="Pfam" id="PF03106">
    <property type="entry name" value="WRKY"/>
    <property type="match status" value="1"/>
</dbReference>
<comment type="subcellular location">
    <subcellularLocation>
        <location evidence="1">Nucleus</location>
    </subcellularLocation>
</comment>
<evidence type="ECO:0000313" key="8">
    <source>
        <dbReference type="EMBL" id="KAF3518045.1"/>
    </source>
</evidence>
<evidence type="ECO:0000256" key="4">
    <source>
        <dbReference type="ARBA" id="ARBA00023163"/>
    </source>
</evidence>
<evidence type="ECO:0000259" key="7">
    <source>
        <dbReference type="PROSITE" id="PS50811"/>
    </source>
</evidence>
<dbReference type="EMBL" id="QGKV02001556">
    <property type="protein sequence ID" value="KAF3518045.1"/>
    <property type="molecule type" value="Genomic_DNA"/>
</dbReference>
<keyword evidence="5" id="KW-0539">Nucleus</keyword>
<protein>
    <recommendedName>
        <fullName evidence="7">WRKY domain-containing protein</fullName>
    </recommendedName>
</protein>
<dbReference type="SUPFAM" id="SSF118290">
    <property type="entry name" value="WRKY DNA-binding domain"/>
    <property type="match status" value="1"/>
</dbReference>
<accession>A0ABQ7AV96</accession>
<evidence type="ECO:0000256" key="1">
    <source>
        <dbReference type="ARBA" id="ARBA00004123"/>
    </source>
</evidence>
<sequence>MWAVKQIVIELNLLGQEGTPLDDGHCWRKYEQKDIHGYKNPRFHLGKSSPDIAARVKPQRFINVYIVFGFGLRGTILWALTF</sequence>
<evidence type="ECO:0000256" key="5">
    <source>
        <dbReference type="ARBA" id="ARBA00023242"/>
    </source>
</evidence>
<dbReference type="Proteomes" id="UP000266723">
    <property type="component" value="Unassembled WGS sequence"/>
</dbReference>
<dbReference type="PROSITE" id="PS50811">
    <property type="entry name" value="WRKY"/>
    <property type="match status" value="1"/>
</dbReference>
<organism evidence="8 9">
    <name type="scientific">Brassica cretica</name>
    <name type="common">Mustard</name>
    <dbReference type="NCBI Taxonomy" id="69181"/>
    <lineage>
        <taxon>Eukaryota</taxon>
        <taxon>Viridiplantae</taxon>
        <taxon>Streptophyta</taxon>
        <taxon>Embryophyta</taxon>
        <taxon>Tracheophyta</taxon>
        <taxon>Spermatophyta</taxon>
        <taxon>Magnoliopsida</taxon>
        <taxon>eudicotyledons</taxon>
        <taxon>Gunneridae</taxon>
        <taxon>Pentapetalae</taxon>
        <taxon>rosids</taxon>
        <taxon>malvids</taxon>
        <taxon>Brassicales</taxon>
        <taxon>Brassicaceae</taxon>
        <taxon>Brassiceae</taxon>
        <taxon>Brassica</taxon>
    </lineage>
</organism>
<evidence type="ECO:0000313" key="9">
    <source>
        <dbReference type="Proteomes" id="UP000266723"/>
    </source>
</evidence>
<keyword evidence="6" id="KW-0812">Transmembrane</keyword>
<name>A0ABQ7AV96_BRACR</name>
<keyword evidence="6" id="KW-1133">Transmembrane helix</keyword>
<keyword evidence="2" id="KW-0805">Transcription regulation</keyword>
<comment type="caution">
    <text evidence="8">The sequence shown here is derived from an EMBL/GenBank/DDBJ whole genome shotgun (WGS) entry which is preliminary data.</text>
</comment>
<dbReference type="SMART" id="SM00774">
    <property type="entry name" value="WRKY"/>
    <property type="match status" value="1"/>
</dbReference>
<proteinExistence type="predicted"/>
<keyword evidence="6" id="KW-0472">Membrane</keyword>
<feature type="domain" description="WRKY" evidence="7">
    <location>
        <begin position="16"/>
        <end position="60"/>
    </location>
</feature>
<evidence type="ECO:0000256" key="6">
    <source>
        <dbReference type="SAM" id="Phobius"/>
    </source>
</evidence>
<evidence type="ECO:0000256" key="2">
    <source>
        <dbReference type="ARBA" id="ARBA00023015"/>
    </source>
</evidence>
<keyword evidence="4" id="KW-0804">Transcription</keyword>